<accession>A0A7W7SZM1</accession>
<evidence type="ECO:0000256" key="1">
    <source>
        <dbReference type="ARBA" id="ARBA00007664"/>
    </source>
</evidence>
<dbReference type="RefSeq" id="WP_184666607.1">
    <property type="nucleotide sequence ID" value="NZ_BAABAI010000034.1"/>
</dbReference>
<dbReference type="GO" id="GO:0006508">
    <property type="term" value="P:proteolysis"/>
    <property type="evidence" value="ECO:0007669"/>
    <property type="project" value="UniProtKB-KW"/>
</dbReference>
<evidence type="ECO:0000313" key="8">
    <source>
        <dbReference type="Proteomes" id="UP000542674"/>
    </source>
</evidence>
<evidence type="ECO:0000256" key="4">
    <source>
        <dbReference type="ARBA" id="ARBA00022825"/>
    </source>
</evidence>
<keyword evidence="5" id="KW-1015">Disulfide bond</keyword>
<reference evidence="7 8" key="1">
    <citation type="submission" date="2020-08" db="EMBL/GenBank/DDBJ databases">
        <title>Sequencing the genomes of 1000 actinobacteria strains.</title>
        <authorList>
            <person name="Klenk H.-P."/>
        </authorList>
    </citation>
    <scope>NUCLEOTIDE SEQUENCE [LARGE SCALE GENOMIC DNA]</scope>
    <source>
        <strain evidence="7 8">DSM 45084</strain>
    </source>
</reference>
<evidence type="ECO:0000256" key="5">
    <source>
        <dbReference type="ARBA" id="ARBA00023157"/>
    </source>
</evidence>
<gene>
    <name evidence="7" type="ORF">F4559_001222</name>
</gene>
<dbReference type="AlphaFoldDB" id="A0A7W7SZM1"/>
<organism evidence="7 8">
    <name type="scientific">Saccharothrix violaceirubra</name>
    <dbReference type="NCBI Taxonomy" id="413306"/>
    <lineage>
        <taxon>Bacteria</taxon>
        <taxon>Bacillati</taxon>
        <taxon>Actinomycetota</taxon>
        <taxon>Actinomycetes</taxon>
        <taxon>Pseudonocardiales</taxon>
        <taxon>Pseudonocardiaceae</taxon>
        <taxon>Saccharothrix</taxon>
    </lineage>
</organism>
<feature type="signal peptide" evidence="6">
    <location>
        <begin position="1"/>
        <end position="19"/>
    </location>
</feature>
<name>A0A7W7SZM1_9PSEU</name>
<dbReference type="EC" id="3.4.21.-" evidence="7"/>
<dbReference type="Proteomes" id="UP000542674">
    <property type="component" value="Unassembled WGS sequence"/>
</dbReference>
<evidence type="ECO:0000313" key="7">
    <source>
        <dbReference type="EMBL" id="MBB4963863.1"/>
    </source>
</evidence>
<dbReference type="CDD" id="cd21112">
    <property type="entry name" value="alphaLP-like"/>
    <property type="match status" value="1"/>
</dbReference>
<proteinExistence type="inferred from homology"/>
<comment type="caution">
    <text evidence="7">The sequence shown here is derived from an EMBL/GenBank/DDBJ whole genome shotgun (WGS) entry which is preliminary data.</text>
</comment>
<dbReference type="SUPFAM" id="SSF50494">
    <property type="entry name" value="Trypsin-like serine proteases"/>
    <property type="match status" value="1"/>
</dbReference>
<dbReference type="InterPro" id="IPR043504">
    <property type="entry name" value="Peptidase_S1_PA_chymotrypsin"/>
</dbReference>
<dbReference type="EMBL" id="JACHJS010000001">
    <property type="protein sequence ID" value="MBB4963863.1"/>
    <property type="molecule type" value="Genomic_DNA"/>
</dbReference>
<dbReference type="InterPro" id="IPR001316">
    <property type="entry name" value="Pept_S1A_streptogrisin"/>
</dbReference>
<comment type="similarity">
    <text evidence="1">Belongs to the peptidase S1 family.</text>
</comment>
<dbReference type="GO" id="GO:0004252">
    <property type="term" value="F:serine-type endopeptidase activity"/>
    <property type="evidence" value="ECO:0007669"/>
    <property type="project" value="InterPro"/>
</dbReference>
<evidence type="ECO:0000256" key="2">
    <source>
        <dbReference type="ARBA" id="ARBA00022670"/>
    </source>
</evidence>
<keyword evidence="8" id="KW-1185">Reference proteome</keyword>
<keyword evidence="3 7" id="KW-0378">Hydrolase</keyword>
<protein>
    <submittedName>
        <fullName evidence="7">Streptogrisin C</fullName>
        <ecNumber evidence="7">3.4.21.-</ecNumber>
    </submittedName>
</protein>
<dbReference type="Gene3D" id="2.40.10.10">
    <property type="entry name" value="Trypsin-like serine proteases"/>
    <property type="match status" value="2"/>
</dbReference>
<dbReference type="PRINTS" id="PR00861">
    <property type="entry name" value="ALYTICPTASE"/>
</dbReference>
<evidence type="ECO:0000256" key="6">
    <source>
        <dbReference type="SAM" id="SignalP"/>
    </source>
</evidence>
<keyword evidence="6" id="KW-0732">Signal</keyword>
<keyword evidence="2" id="KW-0645">Protease</keyword>
<dbReference type="InterPro" id="IPR009003">
    <property type="entry name" value="Peptidase_S1_PA"/>
</dbReference>
<feature type="chain" id="PRO_5038656756" evidence="6">
    <location>
        <begin position="20"/>
        <end position="190"/>
    </location>
</feature>
<sequence length="190" mass="19095">MRTLLALLLSLTTAAPPIAAGATLTTSTGARCTNGFNVRGHLILSPRCGPVGTTLHAGGVLVGTIKAVRTTYAVADLAPGQTQSPTVVGSTGTVAGATETAIGGQVCYFSQRGGKRCGTVQRKNATVNYPEGTITGLTKASLCPLPGDEWAPVLGGTQAQGHLLGGSGCTAYFLPLRPVLSAEGFTLVTG</sequence>
<keyword evidence="4" id="KW-0720">Serine protease</keyword>
<evidence type="ECO:0000256" key="3">
    <source>
        <dbReference type="ARBA" id="ARBA00022801"/>
    </source>
</evidence>